<dbReference type="GO" id="GO:0072344">
    <property type="term" value="P:rescue of stalled ribosome"/>
    <property type="evidence" value="ECO:0007669"/>
    <property type="project" value="EnsemblFungi"/>
</dbReference>
<feature type="compositionally biased region" description="Basic residues" evidence="1">
    <location>
        <begin position="79"/>
        <end position="93"/>
    </location>
</feature>
<dbReference type="EMBL" id="CP002504">
    <property type="protein sequence ID" value="AET41305.1"/>
    <property type="molecule type" value="Genomic_DNA"/>
</dbReference>
<dbReference type="FunCoup" id="G8JXX8">
    <property type="interactions" value="63"/>
</dbReference>
<evidence type="ECO:0000313" key="3">
    <source>
        <dbReference type="Proteomes" id="UP000006790"/>
    </source>
</evidence>
<dbReference type="InterPro" id="IPR006994">
    <property type="entry name" value="TCF25/Rqc1"/>
</dbReference>
<dbReference type="PANTHER" id="PTHR22684:SF0">
    <property type="entry name" value="RIBOSOME QUALITY CONTROL COMPLEX SUBUNIT TCF25"/>
    <property type="match status" value="1"/>
</dbReference>
<feature type="region of interest" description="Disordered" evidence="1">
    <location>
        <begin position="1"/>
        <end position="47"/>
    </location>
</feature>
<dbReference type="HOGENOM" id="CLU_008321_1_1_1"/>
<proteinExistence type="predicted"/>
<dbReference type="GO" id="GO:1990116">
    <property type="term" value="P:ribosome-associated ubiquitin-dependent protein catabolic process"/>
    <property type="evidence" value="ECO:0007669"/>
    <property type="project" value="EnsemblFungi"/>
</dbReference>
<dbReference type="OMA" id="LEDPLGC"/>
<dbReference type="GO" id="GO:0030674">
    <property type="term" value="F:protein-macromolecule adaptor activity"/>
    <property type="evidence" value="ECO:0007669"/>
    <property type="project" value="EnsemblFungi"/>
</dbReference>
<sequence length="690" mass="79620">MSSRQLRRLGSDDLESTLARFIKDPPPVTKTSKTASPKNSNSNVFALFDDEQEIEEAVEEDVKDIPEDFKSVVKLPTKSQKKKDKKRQKKVKASKGAASGINSDEEFDILLKQFQLNDGLSAKKKDYCIEETSQSSGGEYDTALESESVASGTSINKVMWDPGFTKFNHFNELYEAFSNIDFKNLSPDNEFRLLFGDISSESLDDVDSMTSVNISPQVLKQIQRMKRLVRNWGGRDRKSVPNAGTVRQLQFTKIRDDWLPTQRGELLMKSLDEDALMDWELWKCPNDWKDVIQGNVRKWKNHISFYKFEPLNKEINKKYLTEFYLNVVLHPDHEALINMISSKYPYHIPGLLQVAMILIRQGDKSSSNGLVERALFVFDRSLRNGIAFDSRRFQLPYIYFYNRQFYLAIFRYLQIISQRGALTAASSWAKVLWSLSPLEDPLGVRYFIDHYLLMNKEYTYIIKMGDSPLFKVYEEWFTLGIALGIVLSYLKLGNLEAALAALQHAFKCYPECLSTIFTDVLLGNRNCTAKLQSLMTPTMHLQVAAYMVRMKAVWLDNDLSWLYNELNELLGQYESGTFDIRSSSSSQSNPQNHFFIDSFPVNLLRFVILSQESSAMAKIPAHIWSDYDVYEYDVLPPKPNINDPEDTTETIKTFIDERELQVSQFSREQDEELLNQIRQLSIEQYLEDNS</sequence>
<evidence type="ECO:0008006" key="4">
    <source>
        <dbReference type="Google" id="ProtNLM"/>
    </source>
</evidence>
<organism evidence="2 3">
    <name type="scientific">Eremothecium cymbalariae (strain CBS 270.75 / DBVPG 7215 / KCTC 17166 / NRRL Y-17582)</name>
    <name type="common">Yeast</name>
    <dbReference type="NCBI Taxonomy" id="931890"/>
    <lineage>
        <taxon>Eukaryota</taxon>
        <taxon>Fungi</taxon>
        <taxon>Dikarya</taxon>
        <taxon>Ascomycota</taxon>
        <taxon>Saccharomycotina</taxon>
        <taxon>Saccharomycetes</taxon>
        <taxon>Saccharomycetales</taxon>
        <taxon>Saccharomycetaceae</taxon>
        <taxon>Eremothecium</taxon>
    </lineage>
</organism>
<name>G8JXX8_ERECY</name>
<feature type="region of interest" description="Disordered" evidence="1">
    <location>
        <begin position="69"/>
        <end position="97"/>
    </location>
</feature>
<dbReference type="GeneID" id="11469825"/>
<dbReference type="RefSeq" id="XP_003648122.1">
    <property type="nucleotide sequence ID" value="XM_003648074.1"/>
</dbReference>
<dbReference type="STRING" id="931890.G8JXX8"/>
<accession>G8JXX8</accession>
<feature type="compositionally biased region" description="Polar residues" evidence="1">
    <location>
        <begin position="29"/>
        <end position="44"/>
    </location>
</feature>
<protein>
    <recommendedName>
        <fullName evidence="4">Ribosome quality control complex subunit 1</fullName>
    </recommendedName>
</protein>
<evidence type="ECO:0000313" key="2">
    <source>
        <dbReference type="EMBL" id="AET41305.1"/>
    </source>
</evidence>
<dbReference type="eggNOG" id="KOG2422">
    <property type="taxonomic scope" value="Eukaryota"/>
</dbReference>
<dbReference type="Pfam" id="PF04910">
    <property type="entry name" value="Tcf25"/>
    <property type="match status" value="1"/>
</dbReference>
<dbReference type="Proteomes" id="UP000006790">
    <property type="component" value="Chromosome 8"/>
</dbReference>
<evidence type="ECO:0000256" key="1">
    <source>
        <dbReference type="SAM" id="MobiDB-lite"/>
    </source>
</evidence>
<gene>
    <name evidence="2" type="ordered locus">Ecym_8008</name>
</gene>
<dbReference type="GO" id="GO:1990112">
    <property type="term" value="C:RQC complex"/>
    <property type="evidence" value="ECO:0007669"/>
    <property type="project" value="EnsemblFungi"/>
</dbReference>
<keyword evidence="3" id="KW-1185">Reference proteome</keyword>
<reference evidence="3" key="1">
    <citation type="journal article" date="2012" name="G3 (Bethesda)">
        <title>Pichia sorbitophila, an interspecies yeast hybrid reveals early steps of genome resolution following polyploidization.</title>
        <authorList>
            <person name="Leh Louis V."/>
            <person name="Despons L."/>
            <person name="Friedrich A."/>
            <person name="Martin T."/>
            <person name="Durrens P."/>
            <person name="Casaregola S."/>
            <person name="Neuveglise C."/>
            <person name="Fairhead C."/>
            <person name="Marck C."/>
            <person name="Cruz J.A."/>
            <person name="Straub M.L."/>
            <person name="Kugler V."/>
            <person name="Sacerdot C."/>
            <person name="Uzunov Z."/>
            <person name="Thierry A."/>
            <person name="Weiss S."/>
            <person name="Bleykasten C."/>
            <person name="De Montigny J."/>
            <person name="Jacques N."/>
            <person name="Jung P."/>
            <person name="Lemaire M."/>
            <person name="Mallet S."/>
            <person name="Morel G."/>
            <person name="Richard G.F."/>
            <person name="Sarkar A."/>
            <person name="Savel G."/>
            <person name="Schacherer J."/>
            <person name="Seret M.L."/>
            <person name="Talla E."/>
            <person name="Samson G."/>
            <person name="Jubin C."/>
            <person name="Poulain J."/>
            <person name="Vacherie B."/>
            <person name="Barbe V."/>
            <person name="Pelletier E."/>
            <person name="Sherman D.J."/>
            <person name="Westhof E."/>
            <person name="Weissenbach J."/>
            <person name="Baret P.V."/>
            <person name="Wincker P."/>
            <person name="Gaillardin C."/>
            <person name="Dujon B."/>
            <person name="Souciet J.L."/>
        </authorList>
    </citation>
    <scope>NUCLEOTIDE SEQUENCE [LARGE SCALE GENOMIC DNA]</scope>
    <source>
        <strain evidence="3">CBS 270.75 / DBVPG 7215 / KCTC 17166 / NRRL Y-17582</strain>
    </source>
</reference>
<dbReference type="AlphaFoldDB" id="G8JXX8"/>
<dbReference type="InParanoid" id="G8JXX8"/>
<dbReference type="PANTHER" id="PTHR22684">
    <property type="entry name" value="NULP1-RELATED"/>
    <property type="match status" value="1"/>
</dbReference>
<dbReference type="OrthoDB" id="205993at2759"/>
<dbReference type="KEGG" id="erc:Ecym_8008"/>